<dbReference type="Pfam" id="PF00293">
    <property type="entry name" value="NUDIX"/>
    <property type="match status" value="1"/>
</dbReference>
<dbReference type="FunCoup" id="A0A090M8T6">
    <property type="interactions" value="671"/>
</dbReference>
<dbReference type="RefSeq" id="XP_003080083.2">
    <property type="nucleotide sequence ID" value="XM_003080035.2"/>
</dbReference>
<keyword evidence="4" id="KW-1185">Reference proteome</keyword>
<reference evidence="4" key="1">
    <citation type="journal article" date="2006" name="Proc. Natl. Acad. Sci. U.S.A.">
        <title>Genome analysis of the smallest free-living eukaryote Ostreococcus tauri unveils many unique features.</title>
        <authorList>
            <person name="Derelle E."/>
            <person name="Ferraz C."/>
            <person name="Rombauts S."/>
            <person name="Rouze P."/>
            <person name="Worden A.Z."/>
            <person name="Robbens S."/>
            <person name="Partensky F."/>
            <person name="Degroeve S."/>
            <person name="Echeynie S."/>
            <person name="Cooke R."/>
            <person name="Saeys Y."/>
            <person name="Wuyts J."/>
            <person name="Jabbari K."/>
            <person name="Bowler C."/>
            <person name="Panaud O."/>
            <person name="Piegu B."/>
            <person name="Ball S.G."/>
            <person name="Ral J.-P."/>
            <person name="Bouget F.-Y."/>
            <person name="Piganeau G."/>
            <person name="De Baets B."/>
            <person name="Picard A."/>
            <person name="Delseny M."/>
            <person name="Demaille J."/>
            <person name="Van de Peer Y."/>
            <person name="Moreau H."/>
        </authorList>
    </citation>
    <scope>NUCLEOTIDE SEQUENCE [LARGE SCALE GENOMIC DNA]</scope>
    <source>
        <strain evidence="4">OTTH 0595 / CCAP 157/2 / RCC745</strain>
    </source>
</reference>
<feature type="domain" description="Nudix hydrolase" evidence="2">
    <location>
        <begin position="134"/>
        <end position="276"/>
    </location>
</feature>
<dbReference type="InterPro" id="IPR000086">
    <property type="entry name" value="NUDIX_hydrolase_dom"/>
</dbReference>
<dbReference type="SUPFAM" id="SSF55811">
    <property type="entry name" value="Nudix"/>
    <property type="match status" value="1"/>
</dbReference>
<organism evidence="3 4">
    <name type="scientific">Ostreococcus tauri</name>
    <name type="common">Marine green alga</name>
    <dbReference type="NCBI Taxonomy" id="70448"/>
    <lineage>
        <taxon>Eukaryota</taxon>
        <taxon>Viridiplantae</taxon>
        <taxon>Chlorophyta</taxon>
        <taxon>Mamiellophyceae</taxon>
        <taxon>Mamiellales</taxon>
        <taxon>Bathycoccaceae</taxon>
        <taxon>Ostreococcus</taxon>
    </lineage>
</organism>
<dbReference type="FunFam" id="3.90.79.10:FF:000019">
    <property type="entry name" value="Thiamin pyrophosphokinase, putative"/>
    <property type="match status" value="1"/>
</dbReference>
<gene>
    <name evidence="3" type="ORF">OT_ostta06g04350</name>
</gene>
<protein>
    <submittedName>
        <fullName evidence="3">NUDIX hydrolase domain-like</fullName>
    </submittedName>
</protein>
<dbReference type="CDD" id="cd03676">
    <property type="entry name" value="NUDIX_Tnr3_like"/>
    <property type="match status" value="1"/>
</dbReference>
<dbReference type="KEGG" id="ota:OT_ostta06g04350"/>
<evidence type="ECO:0000259" key="2">
    <source>
        <dbReference type="PROSITE" id="PS51462"/>
    </source>
</evidence>
<dbReference type="Gene3D" id="3.90.79.10">
    <property type="entry name" value="Nucleoside Triphosphate Pyrophosphohydrolase"/>
    <property type="match status" value="1"/>
</dbReference>
<sequence>MASSTSSAPSMAERLQPRVDACNEMTALNYAKYVPFIVDGQPVGVLQPWFAEDLEKACGSETLRRDSNGAVTFVSSLDTADKRSEAIMPGLEKLRDQGVITGWRDEIFPVTMGYGVPPLFRIERAAASLLGVRAYGVHVNGFVTLPDGEKELWVGKRAKNKQTFPSKLDHLVAGGLPDGMPPYECVIKECAEEASVPESLARNAKAVGLVSYTMNYKGCCKRDVLFCYDLELPVDFVPTPDDGEVESFTRYKISEVLEIMATTEDFKENCCLVIIDFAVRHGFITPDEPGYVKLVQSLRVGNA</sequence>
<dbReference type="PANTHER" id="PTHR13622">
    <property type="entry name" value="THIAMIN PYROPHOSPHOKINASE"/>
    <property type="match status" value="1"/>
</dbReference>
<comment type="caution">
    <text evidence="3">The sequence shown here is derived from an EMBL/GenBank/DDBJ whole genome shotgun (WGS) entry which is preliminary data.</text>
</comment>
<dbReference type="GO" id="GO:0044715">
    <property type="term" value="F:8-oxo-dGDP phosphatase activity"/>
    <property type="evidence" value="ECO:0007669"/>
    <property type="project" value="TreeGrafter"/>
</dbReference>
<dbReference type="InterPro" id="IPR031804">
    <property type="entry name" value="DUF4743"/>
</dbReference>
<evidence type="ECO:0000313" key="4">
    <source>
        <dbReference type="Proteomes" id="UP000009170"/>
    </source>
</evidence>
<dbReference type="Proteomes" id="UP000009170">
    <property type="component" value="Unassembled WGS sequence"/>
</dbReference>
<dbReference type="OrthoDB" id="10261522at2759"/>
<dbReference type="AlphaFoldDB" id="A0A090M8T6"/>
<accession>A0A090M8T6</accession>
<dbReference type="STRING" id="70448.A0A090M8T6"/>
<comment type="function">
    <text evidence="1">Probably mediates the hydrolysis of some nucleoside diphosphate derivatives.</text>
</comment>
<dbReference type="EMBL" id="CAID01000006">
    <property type="protein sequence ID" value="CEF98524.1"/>
    <property type="molecule type" value="Genomic_DNA"/>
</dbReference>
<proteinExistence type="predicted"/>
<dbReference type="PROSITE" id="PS51462">
    <property type="entry name" value="NUDIX"/>
    <property type="match status" value="1"/>
</dbReference>
<name>A0A090M8T6_OSTTA</name>
<dbReference type="InterPro" id="IPR015797">
    <property type="entry name" value="NUDIX_hydrolase-like_dom_sf"/>
</dbReference>
<dbReference type="GeneID" id="9835315"/>
<dbReference type="InParanoid" id="A0A090M8T6"/>
<dbReference type="PANTHER" id="PTHR13622:SF8">
    <property type="entry name" value="THIAMIN PYROPHOSPHOKINASE 1"/>
    <property type="match status" value="1"/>
</dbReference>
<reference evidence="3 4" key="2">
    <citation type="journal article" date="2014" name="BMC Genomics">
        <title>An improved genome of the model marine alga Ostreococcus tauri unfolds by assessing Illumina de novo assemblies.</title>
        <authorList>
            <person name="Blanc-Mathieu R."/>
            <person name="Verhelst B."/>
            <person name="Derelle E."/>
            <person name="Rombauts S."/>
            <person name="Bouget F.Y."/>
            <person name="Carre I."/>
            <person name="Chateau A."/>
            <person name="Eyre-Walker A."/>
            <person name="Grimsley N."/>
            <person name="Moreau H."/>
            <person name="Piegu B."/>
            <person name="Rivals E."/>
            <person name="Schackwitz W."/>
            <person name="Van de Peer Y."/>
            <person name="Piganeau G."/>
        </authorList>
    </citation>
    <scope>NUCLEOTIDE SEQUENCE [LARGE SCALE GENOMIC DNA]</scope>
    <source>
        <strain evidence="4">OTTH 0595 / CCAP 157/2 / RCC745</strain>
    </source>
</reference>
<dbReference type="Pfam" id="PF15916">
    <property type="entry name" value="DUF4743"/>
    <property type="match status" value="1"/>
</dbReference>
<evidence type="ECO:0000313" key="3">
    <source>
        <dbReference type="EMBL" id="CEF98524.1"/>
    </source>
</evidence>
<evidence type="ECO:0000256" key="1">
    <source>
        <dbReference type="ARBA" id="ARBA00003778"/>
    </source>
</evidence>